<keyword evidence="8" id="KW-1185">Reference proteome</keyword>
<proteinExistence type="predicted"/>
<feature type="domain" description="TMEM248/TMEM219" evidence="6">
    <location>
        <begin position="3"/>
        <end position="79"/>
    </location>
</feature>
<keyword evidence="3 5" id="KW-1133">Transmembrane helix</keyword>
<dbReference type="InterPro" id="IPR039493">
    <property type="entry name" value="TMEM248/TMEM219"/>
</dbReference>
<comment type="subcellular location">
    <subcellularLocation>
        <location evidence="1">Membrane</location>
    </subcellularLocation>
</comment>
<evidence type="ECO:0000256" key="2">
    <source>
        <dbReference type="ARBA" id="ARBA00022692"/>
    </source>
</evidence>
<sequence length="258" mass="30213">MFSFIKTRPPLVVFFLCVFTLTVTILYFAFYIKNTEVIPDSDRRHDWFQLLRHFNDLETCIELNRQIIDKKPDTDSFVETTKIYTLVSINNTEFIRSVARIRGFLNLDGWYSNCPKNNPKPSSFQIYFEVPKPLNDSITKFDVCVTIEGPAEYLPIFSEPNCNAEYNDNNLQSLAFLSSKRRLQSGEFCKEGALVKLDFHPQVKDNLADYLSDNQKQLIYFHLMCTIYVLLSILMIIVVYGILQSDYLMQKWVTTQKR</sequence>
<accession>A0ABQ9JWF4</accession>
<evidence type="ECO:0000313" key="7">
    <source>
        <dbReference type="EMBL" id="KAJ8982212.1"/>
    </source>
</evidence>
<dbReference type="PANTHER" id="PTHR16002:SF4">
    <property type="entry name" value="TMEM248_TMEM219 DOMAIN-CONTAINING PROTEIN"/>
    <property type="match status" value="1"/>
</dbReference>
<dbReference type="PANTHER" id="PTHR16002">
    <property type="entry name" value="TRANSMEMBRANE PROTEIN 248-LIKE"/>
    <property type="match status" value="1"/>
</dbReference>
<dbReference type="EMBL" id="JAPWTJ010000139">
    <property type="protein sequence ID" value="KAJ8982212.1"/>
    <property type="molecule type" value="Genomic_DNA"/>
</dbReference>
<gene>
    <name evidence="7" type="ORF">NQ317_013514</name>
</gene>
<reference evidence="7" key="1">
    <citation type="journal article" date="2023" name="Insect Mol. Biol.">
        <title>Genome sequencing provides insights into the evolution of gene families encoding plant cell wall-degrading enzymes in longhorned beetles.</title>
        <authorList>
            <person name="Shin N.R."/>
            <person name="Okamura Y."/>
            <person name="Kirsch R."/>
            <person name="Pauchet Y."/>
        </authorList>
    </citation>
    <scope>NUCLEOTIDE SEQUENCE</scope>
    <source>
        <strain evidence="7">MMC_N1</strain>
    </source>
</reference>
<comment type="caution">
    <text evidence="7">The sequence shown here is derived from an EMBL/GenBank/DDBJ whole genome shotgun (WGS) entry which is preliminary data.</text>
</comment>
<feature type="transmembrane region" description="Helical" evidence="5">
    <location>
        <begin position="12"/>
        <end position="32"/>
    </location>
</feature>
<keyword evidence="2 5" id="KW-0812">Transmembrane</keyword>
<evidence type="ECO:0000259" key="6">
    <source>
        <dbReference type="Pfam" id="PF14940"/>
    </source>
</evidence>
<name>A0ABQ9JWF4_9CUCU</name>
<evidence type="ECO:0000256" key="4">
    <source>
        <dbReference type="ARBA" id="ARBA00023136"/>
    </source>
</evidence>
<evidence type="ECO:0000256" key="3">
    <source>
        <dbReference type="ARBA" id="ARBA00022989"/>
    </source>
</evidence>
<evidence type="ECO:0000256" key="5">
    <source>
        <dbReference type="SAM" id="Phobius"/>
    </source>
</evidence>
<organism evidence="7 8">
    <name type="scientific">Molorchus minor</name>
    <dbReference type="NCBI Taxonomy" id="1323400"/>
    <lineage>
        <taxon>Eukaryota</taxon>
        <taxon>Metazoa</taxon>
        <taxon>Ecdysozoa</taxon>
        <taxon>Arthropoda</taxon>
        <taxon>Hexapoda</taxon>
        <taxon>Insecta</taxon>
        <taxon>Pterygota</taxon>
        <taxon>Neoptera</taxon>
        <taxon>Endopterygota</taxon>
        <taxon>Coleoptera</taxon>
        <taxon>Polyphaga</taxon>
        <taxon>Cucujiformia</taxon>
        <taxon>Chrysomeloidea</taxon>
        <taxon>Cerambycidae</taxon>
        <taxon>Lamiinae</taxon>
        <taxon>Monochamini</taxon>
        <taxon>Molorchus</taxon>
    </lineage>
</organism>
<feature type="transmembrane region" description="Helical" evidence="5">
    <location>
        <begin position="219"/>
        <end position="243"/>
    </location>
</feature>
<dbReference type="InterPro" id="IPR039587">
    <property type="entry name" value="TMEM248/TMEM219_dom"/>
</dbReference>
<dbReference type="Pfam" id="PF14940">
    <property type="entry name" value="TMEM219"/>
    <property type="match status" value="1"/>
</dbReference>
<evidence type="ECO:0000256" key="1">
    <source>
        <dbReference type="ARBA" id="ARBA00004370"/>
    </source>
</evidence>
<protein>
    <recommendedName>
        <fullName evidence="6">TMEM248/TMEM219 domain-containing protein</fullName>
    </recommendedName>
</protein>
<keyword evidence="4 5" id="KW-0472">Membrane</keyword>
<dbReference type="Proteomes" id="UP001162164">
    <property type="component" value="Unassembled WGS sequence"/>
</dbReference>
<evidence type="ECO:0000313" key="8">
    <source>
        <dbReference type="Proteomes" id="UP001162164"/>
    </source>
</evidence>